<gene>
    <name evidence="1" type="ORF">R50_0808</name>
</gene>
<evidence type="ECO:0000313" key="1">
    <source>
        <dbReference type="EMBL" id="CAB1128314.1"/>
    </source>
</evidence>
<dbReference type="KEGG" id="hfv:R50_0808"/>
<protein>
    <recommendedName>
        <fullName evidence="3">Phosphoribosyl-ATP pyrophosphohydrolase</fullName>
    </recommendedName>
</protein>
<organism evidence="1 2">
    <name type="scientific">Candidatus Hydrogenisulfobacillus filiaventi</name>
    <dbReference type="NCBI Taxonomy" id="2707344"/>
    <lineage>
        <taxon>Bacteria</taxon>
        <taxon>Bacillati</taxon>
        <taxon>Bacillota</taxon>
        <taxon>Clostridia</taxon>
        <taxon>Eubacteriales</taxon>
        <taxon>Clostridiales Family XVII. Incertae Sedis</taxon>
        <taxon>Candidatus Hydrogenisulfobacillus</taxon>
    </lineage>
</organism>
<dbReference type="AlphaFoldDB" id="A0A6F8ZF45"/>
<keyword evidence="2" id="KW-1185">Reference proteome</keyword>
<accession>A0A6F8ZF45</accession>
<evidence type="ECO:0008006" key="3">
    <source>
        <dbReference type="Google" id="ProtNLM"/>
    </source>
</evidence>
<sequence>MTVYNKLVRDRIPDIIAAAGGRCEVRELPPEEYRRALSDKLLEEAQEYRTDGTLEELADVLEVLQALVRASGATWQELEDLRRTKAAARGGFDRRLWLVWADPRA</sequence>
<reference evidence="1 2" key="1">
    <citation type="submission" date="2020-02" db="EMBL/GenBank/DDBJ databases">
        <authorList>
            <person name="Hogendoorn C."/>
        </authorList>
    </citation>
    <scope>NUCLEOTIDE SEQUENCE [LARGE SCALE GENOMIC DNA]</scope>
    <source>
        <strain evidence="1">R501</strain>
    </source>
</reference>
<dbReference type="EMBL" id="LR778114">
    <property type="protein sequence ID" value="CAB1128314.1"/>
    <property type="molecule type" value="Genomic_DNA"/>
</dbReference>
<evidence type="ECO:0000313" key="2">
    <source>
        <dbReference type="Proteomes" id="UP000503399"/>
    </source>
</evidence>
<proteinExistence type="predicted"/>
<name>A0A6F8ZF45_9FIRM</name>
<dbReference type="Proteomes" id="UP000503399">
    <property type="component" value="Chromosome"/>
</dbReference>
<dbReference type="CDD" id="cd11532">
    <property type="entry name" value="NTP-PPase_COG4997"/>
    <property type="match status" value="1"/>
</dbReference>
<dbReference type="InterPro" id="IPR038735">
    <property type="entry name" value="MSMEG_1276-like_NTP-PPase_dom"/>
</dbReference>